<organism evidence="2 3">
    <name type="scientific">Aliishimia ponticola</name>
    <dbReference type="NCBI Taxonomy" id="2499833"/>
    <lineage>
        <taxon>Bacteria</taxon>
        <taxon>Pseudomonadati</taxon>
        <taxon>Pseudomonadota</taxon>
        <taxon>Alphaproteobacteria</taxon>
        <taxon>Rhodobacterales</taxon>
        <taxon>Paracoccaceae</taxon>
        <taxon>Aliishimia</taxon>
    </lineage>
</organism>
<dbReference type="RefSeq" id="WP_136463652.1">
    <property type="nucleotide sequence ID" value="NZ_SRKY01000003.1"/>
</dbReference>
<dbReference type="PANTHER" id="PTHR33797:SF2">
    <property type="entry name" value="ORGANIC HYDROPEROXIDE RESISTANCE PROTEIN-LIKE"/>
    <property type="match status" value="1"/>
</dbReference>
<dbReference type="EMBL" id="SRKY01000003">
    <property type="protein sequence ID" value="THH36183.1"/>
    <property type="molecule type" value="Genomic_DNA"/>
</dbReference>
<dbReference type="InterPro" id="IPR019953">
    <property type="entry name" value="OHR"/>
</dbReference>
<dbReference type="SUPFAM" id="SSF82784">
    <property type="entry name" value="OsmC-like"/>
    <property type="match status" value="1"/>
</dbReference>
<evidence type="ECO:0000313" key="3">
    <source>
        <dbReference type="Proteomes" id="UP000306602"/>
    </source>
</evidence>
<comment type="similarity">
    <text evidence="1">Belongs to the OsmC/Ohr family.</text>
</comment>
<dbReference type="OrthoDB" id="9797508at2"/>
<dbReference type="InterPro" id="IPR036102">
    <property type="entry name" value="OsmC/Ohrsf"/>
</dbReference>
<gene>
    <name evidence="2" type="ORF">E4Z66_14115</name>
</gene>
<dbReference type="Proteomes" id="UP000306602">
    <property type="component" value="Unassembled WGS sequence"/>
</dbReference>
<protein>
    <submittedName>
        <fullName evidence="2">Organic hydroperoxide resistance protein</fullName>
    </submittedName>
</protein>
<comment type="caution">
    <text evidence="2">The sequence shown here is derived from an EMBL/GenBank/DDBJ whole genome shotgun (WGS) entry which is preliminary data.</text>
</comment>
<dbReference type="Gene3D" id="3.30.300.20">
    <property type="match status" value="1"/>
</dbReference>
<evidence type="ECO:0000313" key="2">
    <source>
        <dbReference type="EMBL" id="THH36183.1"/>
    </source>
</evidence>
<keyword evidence="3" id="KW-1185">Reference proteome</keyword>
<sequence length="142" mass="14677">MLSKIVYSTSATATGGGRDGHTALDDGSYGTDLAVPKEMGGPGGDALNPEKLFSLGYAACFMGALRFYAGQKKVAVPEDTKVTVETGIGPREDGGFGIDVKIKVSLPGLDEETAQDLIKGGHHVCPYSDATRGSLSISPELV</sequence>
<evidence type="ECO:0000256" key="1">
    <source>
        <dbReference type="ARBA" id="ARBA00007378"/>
    </source>
</evidence>
<dbReference type="NCBIfam" id="TIGR03561">
    <property type="entry name" value="organ_hyd_perox"/>
    <property type="match status" value="1"/>
</dbReference>
<dbReference type="AlphaFoldDB" id="A0A4V3XKA1"/>
<dbReference type="Pfam" id="PF02566">
    <property type="entry name" value="OsmC"/>
    <property type="match status" value="1"/>
</dbReference>
<reference evidence="2 3" key="1">
    <citation type="submission" date="2019-04" db="EMBL/GenBank/DDBJ databases">
        <title>Shimia ponticola sp. nov., isolated from seawater.</title>
        <authorList>
            <person name="Kim Y.-O."/>
            <person name="Yoon J.-H."/>
        </authorList>
    </citation>
    <scope>NUCLEOTIDE SEQUENCE [LARGE SCALE GENOMIC DNA]</scope>
    <source>
        <strain evidence="2 3">MYP11</strain>
    </source>
</reference>
<name>A0A4V3XKA1_9RHOB</name>
<dbReference type="GO" id="GO:0006979">
    <property type="term" value="P:response to oxidative stress"/>
    <property type="evidence" value="ECO:0007669"/>
    <property type="project" value="InterPro"/>
</dbReference>
<dbReference type="InterPro" id="IPR003718">
    <property type="entry name" value="OsmC/Ohr_fam"/>
</dbReference>
<dbReference type="Gene3D" id="2.20.25.10">
    <property type="match status" value="1"/>
</dbReference>
<accession>A0A4V3XKA1</accession>
<proteinExistence type="inferred from homology"/>
<dbReference type="InterPro" id="IPR015946">
    <property type="entry name" value="KH_dom-like_a/b"/>
</dbReference>
<dbReference type="PANTHER" id="PTHR33797">
    <property type="entry name" value="ORGANIC HYDROPEROXIDE RESISTANCE PROTEIN-LIKE"/>
    <property type="match status" value="1"/>
</dbReference>